<proteinExistence type="predicted"/>
<name>A0A291QA86_9ACTN</name>
<reference evidence="3 4" key="1">
    <citation type="submission" date="2017-08" db="EMBL/GenBank/DDBJ databases">
        <title>Complete Genome Sequence of Streptomyces formicae KY5, the formicamycin producer.</title>
        <authorList>
            <person name="Holmes N.A."/>
            <person name="Devine R."/>
            <person name="Qin Z."/>
            <person name="Seipke R.F."/>
            <person name="Wilkinson B."/>
            <person name="Hutchings M.I."/>
        </authorList>
    </citation>
    <scope>NUCLEOTIDE SEQUENCE [LARGE SCALE GENOMIC DNA]</scope>
    <source>
        <strain evidence="3 4">KY5</strain>
    </source>
</reference>
<keyword evidence="2" id="KW-0472">Membrane</keyword>
<gene>
    <name evidence="3" type="ORF">KY5_3524</name>
</gene>
<evidence type="ECO:0000256" key="1">
    <source>
        <dbReference type="SAM" id="MobiDB-lite"/>
    </source>
</evidence>
<evidence type="ECO:0000313" key="3">
    <source>
        <dbReference type="EMBL" id="ATL28542.1"/>
    </source>
</evidence>
<dbReference type="KEGG" id="sfk:KY5_3524"/>
<keyword evidence="2" id="KW-1133">Transmembrane helix</keyword>
<sequence>MVRNVLGSILALIGATAAVWSPFQAWYDGRHGRYFRLDELFSGAGITDAKAELLGSVFLPFAVAALLALVGVVLRARLLVALAGVLVLGFTVLWMVRQGQAEGSLTVAGDGSGLGQGLLNSLGGGVFLLLGAAVMAGRGRRTRRTEPTPEPAPEPTSTAPTLDGDGWPPRTP</sequence>
<accession>A0A291QA86</accession>
<keyword evidence="2" id="KW-0812">Transmembrane</keyword>
<dbReference type="RefSeq" id="WP_324962807.1">
    <property type="nucleotide sequence ID" value="NZ_CP022685.1"/>
</dbReference>
<dbReference type="AlphaFoldDB" id="A0A291QA86"/>
<feature type="region of interest" description="Disordered" evidence="1">
    <location>
        <begin position="139"/>
        <end position="172"/>
    </location>
</feature>
<evidence type="ECO:0000256" key="2">
    <source>
        <dbReference type="SAM" id="Phobius"/>
    </source>
</evidence>
<keyword evidence="4" id="KW-1185">Reference proteome</keyword>
<dbReference type="EMBL" id="CP022685">
    <property type="protein sequence ID" value="ATL28542.1"/>
    <property type="molecule type" value="Genomic_DNA"/>
</dbReference>
<organism evidence="3 4">
    <name type="scientific">Streptomyces formicae</name>
    <dbReference type="NCBI Taxonomy" id="1616117"/>
    <lineage>
        <taxon>Bacteria</taxon>
        <taxon>Bacillati</taxon>
        <taxon>Actinomycetota</taxon>
        <taxon>Actinomycetes</taxon>
        <taxon>Kitasatosporales</taxon>
        <taxon>Streptomycetaceae</taxon>
        <taxon>Streptomyces</taxon>
    </lineage>
</organism>
<evidence type="ECO:0000313" key="4">
    <source>
        <dbReference type="Proteomes" id="UP000221011"/>
    </source>
</evidence>
<protein>
    <submittedName>
        <fullName evidence="3">Uncharacterized protein</fullName>
    </submittedName>
</protein>
<feature type="transmembrane region" description="Helical" evidence="2">
    <location>
        <begin position="79"/>
        <end position="97"/>
    </location>
</feature>
<feature type="transmembrane region" description="Helical" evidence="2">
    <location>
        <begin position="117"/>
        <end position="136"/>
    </location>
</feature>
<feature type="transmembrane region" description="Helical" evidence="2">
    <location>
        <begin position="53"/>
        <end position="74"/>
    </location>
</feature>
<dbReference type="Proteomes" id="UP000221011">
    <property type="component" value="Chromosome"/>
</dbReference>